<dbReference type="EMBL" id="CADCXV010000491">
    <property type="protein sequence ID" value="CAB0030486.1"/>
    <property type="molecule type" value="Genomic_DNA"/>
</dbReference>
<feature type="non-terminal residue" evidence="1">
    <location>
        <position position="56"/>
    </location>
</feature>
<sequence>MNLCILSFKKGKIALIIVWSNNFFTSISKKKSETGLARHTRMSIISIDLLCIIPAM</sequence>
<gene>
    <name evidence="1" type="ORF">TBRA_LOCUS2485</name>
</gene>
<evidence type="ECO:0000313" key="2">
    <source>
        <dbReference type="Proteomes" id="UP000479190"/>
    </source>
</evidence>
<dbReference type="AlphaFoldDB" id="A0A6H5HXJ2"/>
<proteinExistence type="predicted"/>
<name>A0A6H5HXJ2_9HYME</name>
<keyword evidence="2" id="KW-1185">Reference proteome</keyword>
<reference evidence="1 2" key="1">
    <citation type="submission" date="2020-02" db="EMBL/GenBank/DDBJ databases">
        <authorList>
            <person name="Ferguson B K."/>
        </authorList>
    </citation>
    <scope>NUCLEOTIDE SEQUENCE [LARGE SCALE GENOMIC DNA]</scope>
</reference>
<accession>A0A6H5HXJ2</accession>
<protein>
    <submittedName>
        <fullName evidence="1">Uncharacterized protein</fullName>
    </submittedName>
</protein>
<evidence type="ECO:0000313" key="1">
    <source>
        <dbReference type="EMBL" id="CAB0030486.1"/>
    </source>
</evidence>
<dbReference type="Proteomes" id="UP000479190">
    <property type="component" value="Unassembled WGS sequence"/>
</dbReference>
<organism evidence="1 2">
    <name type="scientific">Trichogramma brassicae</name>
    <dbReference type="NCBI Taxonomy" id="86971"/>
    <lineage>
        <taxon>Eukaryota</taxon>
        <taxon>Metazoa</taxon>
        <taxon>Ecdysozoa</taxon>
        <taxon>Arthropoda</taxon>
        <taxon>Hexapoda</taxon>
        <taxon>Insecta</taxon>
        <taxon>Pterygota</taxon>
        <taxon>Neoptera</taxon>
        <taxon>Endopterygota</taxon>
        <taxon>Hymenoptera</taxon>
        <taxon>Apocrita</taxon>
        <taxon>Proctotrupomorpha</taxon>
        <taxon>Chalcidoidea</taxon>
        <taxon>Trichogrammatidae</taxon>
        <taxon>Trichogramma</taxon>
    </lineage>
</organism>